<feature type="region of interest" description="Disordered" evidence="10">
    <location>
        <begin position="475"/>
        <end position="528"/>
    </location>
</feature>
<keyword evidence="4 11" id="KW-0812">Transmembrane</keyword>
<sequence length="2786" mass="282415">MLRTQGALLRNYAQWDGIADCLQPLAKEMDAQLAKRAAEEDEERLRQWKRAERQKRAAERAAEKRAGERGAAAERERGLGQTGSDTAGGLEAQQSGSSWVGPGLGGGAAAAVPGASAGRSLSQGVQGQELGEQVGEMQGQELRPTSGPDPHHGEGEEGEGDHLSLDSLADGDPTVPSGLGSTVPGRALQGLLDQAGLSWASFRRRPDFNSSVTPSVAAGRHLAMALLEAVRAPAAAAGLDTCEWGKVGFRLMGPTLWNLWSNLMGPAPLFTFDEYVLSTALLNASTSALGSENSLKHVLHMLMPTTPLDCMRPGYLALVPDTEQVRAFAAHMSDTTHYFDDVFLGVFNSSDDALEAAAAATGPAPSAGIAWGGSAATGRRRWRRRAAAQRPLPPPSRLWAVVEFASGPEPGTADAAGAAEFAIRMDALNLPRTFNRWSPVECKTCEADYLPYAASGFLSLQASAGASVNAYLLGPDPAGGPHGPSQGPPDDEHSEAHAWLPGHPRAHRANSSSPGAATDAGHTAEAGAAGAGAEAAHAGPFGVWYVAFPAVGQEVNSFYEYGAPMLGLVTTASFALPVAMSVRSMVSQRQAGLQHLLAVLGLPEPAWQLAWAGAVLPVMAGSWGLEWALAQASYLHLVQPSLLAAVMGAGAAACGAWVVLLGSAFGDARVASTGSFMASLLAGLPFVAFVGAPLTQMLPLRRVLCLLWPVALSNALHRMASGHQTKRFGVESEVPGLRWATAGDGPLPLTELLGLLLADAALYLALAAALAAWRGRSGGRRLGGGKGAAEEGGEGKDAGRPLRLWRLRHRYPGAAAEALRGVSISVSAGEGVALLGRNAAGKSTLVALASGRLAPSGGGGVAIGGQDVQGPGGGGAAFRQLGFCPQGNVLLEDLTVREHLELALVLRGAAGAGGLGGCLRALFGVSGASPGLGAAAERLADLVSLPADMMGSRAGALSGGSKRKLQLGLAMAGEPQVLLLDEVTAGVDAESRQAIWRALVRAKRGLWGSGRSAPGSSDLEGQGAAAPWEAGSLLPKGEGAGPGSGPGASLLFTSHHLGEVAALADTVVVLAQGQVQSETPASALHAALQGGQCVLTVTSRPVSAPDALASPAASDVGLGSSLASVPGPSAPLLTRAQLTALLVSRLPYGTARVLYSGVTSTAVAVDMHGGGKGADPAAALSRLKRQLRALAMAGPFRFTDTGLPQASGLGGGNSGSRLEVGAQNADEGKEDAQLVAEVVEFLDGGEGGGLELSPLQPRGPGEAIDGAQEAQPLGLVRCSVGPPSLEDILLLSAAPSGLAAASPEEGAAWARPSPPPPPSAPLAPPGPPPPPTATSSSSPYPTASPTSSSPSDFASALDPLLRKHAVQWLRDWRTSLRLLLLPVLAVGLCVLAMQAKPPNAGPPAPLDLAWLGLDGPVPATGLPLAWQRQAAAAFAAASTSAAASATPAAAVQAGAGEEARAALLRWATAASRAGHTPAADGVRAAAAGGAAGGGPAQGPGPGGAQDAAAEGARARALHALGLVPLPRWALREAAPRSVSTSALTPQGTLATSGSSLDVSYWVIHAARKGRGAGHAAAAVPATAVPAATMNGSLQAAAEPQGPAVEESSSRRRVAGPASAAEEHGASGWGGPVGRVPYPPLQGAVVFGDAMVGPGLRDTAWASLGWALLQVLAPPAQPSRDDTRGHGRAPEVDAKWEAALAAAGHERGGEDGSGGWWGGGRKKPGEAPPELSTLRSYLQAVATEVGALPKFLDYLYDRMLLNEFLALVGYATRRKGAAPPPPPPLNASAPAFASGLLDHDPASAGLAAFRLSAVMRVCNLSVAEPEGQGRGGGGMAGGRGGAKGGGTGVRPAAAGIGGVDEAAEEEGAEDLSRGGRALLMRYRPPLNVSLYLLAGLLPPHPAHCPLARLLVEHAGDVAQVLSRHVTRRRLPGVTLMWNVSTPHGPPALLSHLANTLLRLKAGQRHAHTQGQHQPAHQHSATHQHGLGSAGAGTRRPLEETPGAPADHAPGDSAAAAERRLGDTTPQPHAGVPDAPEDPAASGSYRDAVYGAGSPSRARSHPLPPRGASAAFVSLLDHLLLAVLCAMPLCYTTGSFVVRSAQERASGAKQQQLAAGRCSAAAYWLSTWLSDLFACLGPALALVGLLWAGGAASFAGDPLRCLGCLALLVAHAAAALPWGYCIAARCDTPAAAQGLVSNAGLLAGVGLGLARQVLAHVHSYSAACNALMPLLRLLPPFCLVDALLQLSLLDVVVGLAGVLDSQAARHGALTSALAGHLVGIDPSNPSPFQPAVLGLNLAYLGLDAVLYGSVLLFMEWRAARYGDDVDDDVPYYVRLPNGLLGGRGLVGWLRGAAASLKAAAAAARGLMRPSRYSALTSEEEAAGLADSSESHLLETGEAGGAAMRRRGAAKEGPLALVQAQAGWRKEAGSGGDDEEAKGDSDLALARLGLGLGPGDSPSEGAAPEPPADCLVRMCNVFKAYPNGTVALRGLSLGLREGECLALVGRNAAGKSTAMGVLSGRLRPSSGRVTVGGVDVGGRPQAARSRVAVCPQTNPLLPLLTPAEHLTLYAALHDRLDPSSSSASSPSASSSLLSSPCARLHLPIASSLLSPARLPPAAAARLSDVASRCGLPPDLLHRPACQLSGGSQRKLSLALALLGRPQLLLLDEPSAGMDPPARRAFCDAINMALRGGLGGGVHAGAEAWAGASGGGAGLVGGGSEGPVFRPAVVLTTHYGEEALALCDCVGVLEGGRLLACGPPGRALRAPELRGHYLGEAGEWGGVLPGEEDG</sequence>
<feature type="region of interest" description="Disordered" evidence="10">
    <location>
        <begin position="1701"/>
        <end position="1728"/>
    </location>
</feature>
<dbReference type="Proteomes" id="UP000612055">
    <property type="component" value="Unassembled WGS sequence"/>
</dbReference>
<keyword evidence="9 11" id="KW-0472">Membrane</keyword>
<feature type="region of interest" description="Disordered" evidence="10">
    <location>
        <begin position="778"/>
        <end position="797"/>
    </location>
</feature>
<keyword evidence="3" id="KW-0813">Transport</keyword>
<feature type="region of interest" description="Disordered" evidence="10">
    <location>
        <begin position="1486"/>
        <end position="1510"/>
    </location>
</feature>
<evidence type="ECO:0000256" key="3">
    <source>
        <dbReference type="ARBA" id="ARBA00022448"/>
    </source>
</evidence>
<evidence type="ECO:0000256" key="7">
    <source>
        <dbReference type="ARBA" id="ARBA00022840"/>
    </source>
</evidence>
<evidence type="ECO:0000313" key="13">
    <source>
        <dbReference type="EMBL" id="KAG2487917.1"/>
    </source>
</evidence>
<feature type="region of interest" description="Disordered" evidence="10">
    <location>
        <begin position="1245"/>
        <end position="1265"/>
    </location>
</feature>
<evidence type="ECO:0000256" key="1">
    <source>
        <dbReference type="ARBA" id="ARBA00004141"/>
    </source>
</evidence>
<feature type="region of interest" description="Disordered" evidence="10">
    <location>
        <begin position="1009"/>
        <end position="1047"/>
    </location>
</feature>
<keyword evidence="5" id="KW-0677">Repeat</keyword>
<evidence type="ECO:0000256" key="6">
    <source>
        <dbReference type="ARBA" id="ARBA00022741"/>
    </source>
</evidence>
<feature type="domain" description="ABC transporter" evidence="12">
    <location>
        <begin position="2469"/>
        <end position="2772"/>
    </location>
</feature>
<evidence type="ECO:0000256" key="11">
    <source>
        <dbReference type="SAM" id="Phobius"/>
    </source>
</evidence>
<feature type="compositionally biased region" description="Basic and acidic residues" evidence="10">
    <location>
        <begin position="43"/>
        <end position="78"/>
    </location>
</feature>
<evidence type="ECO:0000256" key="5">
    <source>
        <dbReference type="ARBA" id="ARBA00022737"/>
    </source>
</evidence>
<feature type="compositionally biased region" description="Low complexity" evidence="10">
    <location>
        <begin position="515"/>
        <end position="528"/>
    </location>
</feature>
<comment type="caution">
    <text evidence="13">The sequence shown here is derived from an EMBL/GenBank/DDBJ whole genome shotgun (WGS) entry which is preliminary data.</text>
</comment>
<feature type="compositionally biased region" description="Basic and acidic residues" evidence="10">
    <location>
        <begin position="149"/>
        <end position="164"/>
    </location>
</feature>
<dbReference type="PANTHER" id="PTHR19229:SF36">
    <property type="entry name" value="ATP-BINDING CASSETTE SUB-FAMILY A MEMBER 2"/>
    <property type="match status" value="1"/>
</dbReference>
<keyword evidence="14" id="KW-1185">Reference proteome</keyword>
<feature type="compositionally biased region" description="Pro residues" evidence="10">
    <location>
        <begin position="1312"/>
        <end position="1332"/>
    </location>
</feature>
<feature type="compositionally biased region" description="Gly residues" evidence="10">
    <location>
        <begin position="1489"/>
        <end position="1503"/>
    </location>
</feature>
<feature type="transmembrane region" description="Helical" evidence="11">
    <location>
        <begin position="671"/>
        <end position="691"/>
    </location>
</feature>
<dbReference type="InterPro" id="IPR003439">
    <property type="entry name" value="ABC_transporter-like_ATP-bd"/>
</dbReference>
<feature type="region of interest" description="Disordered" evidence="10">
    <location>
        <begin position="31"/>
        <end position="185"/>
    </location>
</feature>
<feature type="domain" description="ABC transporter" evidence="12">
    <location>
        <begin position="802"/>
        <end position="1097"/>
    </location>
</feature>
<keyword evidence="8 11" id="KW-1133">Transmembrane helix</keyword>
<dbReference type="InterPro" id="IPR003593">
    <property type="entry name" value="AAA+_ATPase"/>
</dbReference>
<dbReference type="OrthoDB" id="10255969at2759"/>
<dbReference type="PROSITE" id="PS50893">
    <property type="entry name" value="ABC_TRANSPORTER_2"/>
    <property type="match status" value="2"/>
</dbReference>
<dbReference type="Pfam" id="PF12698">
    <property type="entry name" value="ABC2_membrane_3"/>
    <property type="match status" value="1"/>
</dbReference>
<dbReference type="GO" id="GO:0140359">
    <property type="term" value="F:ABC-type transporter activity"/>
    <property type="evidence" value="ECO:0007669"/>
    <property type="project" value="InterPro"/>
</dbReference>
<feature type="compositionally biased region" description="Polar residues" evidence="10">
    <location>
        <begin position="1967"/>
        <end position="1981"/>
    </location>
</feature>
<evidence type="ECO:0000256" key="9">
    <source>
        <dbReference type="ARBA" id="ARBA00023136"/>
    </source>
</evidence>
<evidence type="ECO:0000256" key="8">
    <source>
        <dbReference type="ARBA" id="ARBA00022989"/>
    </source>
</evidence>
<dbReference type="InterPro" id="IPR027417">
    <property type="entry name" value="P-loop_NTPase"/>
</dbReference>
<reference evidence="13" key="1">
    <citation type="journal article" date="2020" name="bioRxiv">
        <title>Comparative genomics of Chlamydomonas.</title>
        <authorList>
            <person name="Craig R.J."/>
            <person name="Hasan A.R."/>
            <person name="Ness R.W."/>
            <person name="Keightley P.D."/>
        </authorList>
    </citation>
    <scope>NUCLEOTIDE SEQUENCE</scope>
    <source>
        <strain evidence="13">CCAP 11/70</strain>
    </source>
</reference>
<evidence type="ECO:0000259" key="12">
    <source>
        <dbReference type="PROSITE" id="PS50893"/>
    </source>
</evidence>
<accession>A0A836BTA6</accession>
<dbReference type="EMBL" id="JAEHOE010000090">
    <property type="protein sequence ID" value="KAG2487917.1"/>
    <property type="molecule type" value="Genomic_DNA"/>
</dbReference>
<keyword evidence="6" id="KW-0547">Nucleotide-binding</keyword>
<feature type="compositionally biased region" description="Low complexity" evidence="10">
    <location>
        <begin position="1333"/>
        <end position="1353"/>
    </location>
</feature>
<feature type="compositionally biased region" description="Low complexity" evidence="10">
    <location>
        <begin position="1302"/>
        <end position="1311"/>
    </location>
</feature>
<dbReference type="PANTHER" id="PTHR19229">
    <property type="entry name" value="ATP-BINDING CASSETTE TRANSPORTER SUBFAMILY A ABCA"/>
    <property type="match status" value="1"/>
</dbReference>
<organism evidence="13 14">
    <name type="scientific">Edaphochlamys debaryana</name>
    <dbReference type="NCBI Taxonomy" id="47281"/>
    <lineage>
        <taxon>Eukaryota</taxon>
        <taxon>Viridiplantae</taxon>
        <taxon>Chlorophyta</taxon>
        <taxon>core chlorophytes</taxon>
        <taxon>Chlorophyceae</taxon>
        <taxon>CS clade</taxon>
        <taxon>Chlamydomonadales</taxon>
        <taxon>Chlamydomonadales incertae sedis</taxon>
        <taxon>Edaphochlamys</taxon>
    </lineage>
</organism>
<proteinExistence type="inferred from homology"/>
<dbReference type="Pfam" id="PF00005">
    <property type="entry name" value="ABC_tran"/>
    <property type="match status" value="2"/>
</dbReference>
<feature type="region of interest" description="Disordered" evidence="10">
    <location>
        <begin position="1302"/>
        <end position="1353"/>
    </location>
</feature>
<gene>
    <name evidence="13" type="ORF">HYH03_013497</name>
</gene>
<feature type="compositionally biased region" description="Gly residues" evidence="10">
    <location>
        <begin position="1827"/>
        <end position="1847"/>
    </location>
</feature>
<dbReference type="InterPro" id="IPR013525">
    <property type="entry name" value="ABC2_TM"/>
</dbReference>
<evidence type="ECO:0000256" key="4">
    <source>
        <dbReference type="ARBA" id="ARBA00022692"/>
    </source>
</evidence>
<protein>
    <recommendedName>
        <fullName evidence="12">ABC transporter domain-containing protein</fullName>
    </recommendedName>
</protein>
<dbReference type="GO" id="GO:0016020">
    <property type="term" value="C:membrane"/>
    <property type="evidence" value="ECO:0007669"/>
    <property type="project" value="UniProtKB-SubCell"/>
</dbReference>
<feature type="region of interest" description="Disordered" evidence="10">
    <location>
        <begin position="1962"/>
        <end position="2062"/>
    </location>
</feature>
<dbReference type="InterPro" id="IPR026082">
    <property type="entry name" value="ABCA"/>
</dbReference>
<feature type="transmembrane region" description="Helical" evidence="11">
    <location>
        <begin position="642"/>
        <end position="665"/>
    </location>
</feature>
<dbReference type="Gene3D" id="3.40.50.300">
    <property type="entry name" value="P-loop containing nucleotide triphosphate hydrolases"/>
    <property type="match status" value="2"/>
</dbReference>
<dbReference type="SUPFAM" id="SSF52540">
    <property type="entry name" value="P-loop containing nucleoside triphosphate hydrolases"/>
    <property type="match status" value="2"/>
</dbReference>
<comment type="subcellular location">
    <subcellularLocation>
        <location evidence="1">Membrane</location>
        <topology evidence="1">Multi-pass membrane protein</topology>
    </subcellularLocation>
</comment>
<dbReference type="GO" id="GO:0005524">
    <property type="term" value="F:ATP binding"/>
    <property type="evidence" value="ECO:0007669"/>
    <property type="project" value="UniProtKB-KW"/>
</dbReference>
<evidence type="ECO:0000256" key="10">
    <source>
        <dbReference type="SAM" id="MobiDB-lite"/>
    </source>
</evidence>
<comment type="similarity">
    <text evidence="2">Belongs to the ABC transporter superfamily. ABCA family. CPR flippase (TC 3.A.1.211) subfamily.</text>
</comment>
<feature type="region of interest" description="Disordered" evidence="10">
    <location>
        <begin position="1594"/>
        <end position="1632"/>
    </location>
</feature>
<dbReference type="GO" id="GO:0016887">
    <property type="term" value="F:ATP hydrolysis activity"/>
    <property type="evidence" value="ECO:0007669"/>
    <property type="project" value="InterPro"/>
</dbReference>
<feature type="region of interest" description="Disordered" evidence="10">
    <location>
        <begin position="1825"/>
        <end position="1848"/>
    </location>
</feature>
<evidence type="ECO:0000313" key="14">
    <source>
        <dbReference type="Proteomes" id="UP000612055"/>
    </source>
</evidence>
<dbReference type="SMART" id="SM00382">
    <property type="entry name" value="AAA"/>
    <property type="match status" value="2"/>
</dbReference>
<feature type="compositionally biased region" description="Low complexity" evidence="10">
    <location>
        <begin position="2000"/>
        <end position="2014"/>
    </location>
</feature>
<feature type="compositionally biased region" description="Low complexity" evidence="10">
    <location>
        <begin position="109"/>
        <end position="142"/>
    </location>
</feature>
<name>A0A836BTA6_9CHLO</name>
<dbReference type="GO" id="GO:0005319">
    <property type="term" value="F:lipid transporter activity"/>
    <property type="evidence" value="ECO:0007669"/>
    <property type="project" value="TreeGrafter"/>
</dbReference>
<keyword evidence="7" id="KW-0067">ATP-binding</keyword>
<evidence type="ECO:0000256" key="2">
    <source>
        <dbReference type="ARBA" id="ARBA00008526"/>
    </source>
</evidence>